<name>A0A9W9WEQ7_9EURO</name>
<reference evidence="1" key="1">
    <citation type="submission" date="2022-12" db="EMBL/GenBank/DDBJ databases">
        <authorList>
            <person name="Petersen C."/>
        </authorList>
    </citation>
    <scope>NUCLEOTIDE SEQUENCE</scope>
    <source>
        <strain evidence="1">IBT 17660</strain>
    </source>
</reference>
<dbReference type="OrthoDB" id="3940621at2759"/>
<keyword evidence="2" id="KW-1185">Reference proteome</keyword>
<sequence length="212" mass="25159">MDGVSEYQHPQIPGPAQLENFAKLPLELRLLIWEYLFRKIYTNPHVLSILRCSRYLYQEIADHLYRGMRHEIRMSFTDNSLKRLYVRLVSKNMSAKWRRLKNFKAVRRHHLHNFSHKRIEGKEISVNIILSSHEGRRQIKRLEQKAKRLVDILNAAPVTPTVWVNLLEEKPPKNINYTSKIPLLYKLSMAYFMFLSSYHCRISLGLSAMVNK</sequence>
<dbReference type="Proteomes" id="UP001147760">
    <property type="component" value="Unassembled WGS sequence"/>
</dbReference>
<evidence type="ECO:0008006" key="3">
    <source>
        <dbReference type="Google" id="ProtNLM"/>
    </source>
</evidence>
<dbReference type="EMBL" id="JAPWDO010000009">
    <property type="protein sequence ID" value="KAJ5456722.1"/>
    <property type="molecule type" value="Genomic_DNA"/>
</dbReference>
<organism evidence="1 2">
    <name type="scientific">Penicillium desertorum</name>
    <dbReference type="NCBI Taxonomy" id="1303715"/>
    <lineage>
        <taxon>Eukaryota</taxon>
        <taxon>Fungi</taxon>
        <taxon>Dikarya</taxon>
        <taxon>Ascomycota</taxon>
        <taxon>Pezizomycotina</taxon>
        <taxon>Eurotiomycetes</taxon>
        <taxon>Eurotiomycetidae</taxon>
        <taxon>Eurotiales</taxon>
        <taxon>Aspergillaceae</taxon>
        <taxon>Penicillium</taxon>
    </lineage>
</organism>
<evidence type="ECO:0000313" key="1">
    <source>
        <dbReference type="EMBL" id="KAJ5456722.1"/>
    </source>
</evidence>
<comment type="caution">
    <text evidence="1">The sequence shown here is derived from an EMBL/GenBank/DDBJ whole genome shotgun (WGS) entry which is preliminary data.</text>
</comment>
<evidence type="ECO:0000313" key="2">
    <source>
        <dbReference type="Proteomes" id="UP001147760"/>
    </source>
</evidence>
<protein>
    <recommendedName>
        <fullName evidence="3">F-box domain-containing protein</fullName>
    </recommendedName>
</protein>
<proteinExistence type="predicted"/>
<accession>A0A9W9WEQ7</accession>
<dbReference type="AlphaFoldDB" id="A0A9W9WEQ7"/>
<gene>
    <name evidence="1" type="ORF">N7530_011996</name>
</gene>
<reference evidence="1" key="2">
    <citation type="journal article" date="2023" name="IMA Fungus">
        <title>Comparative genomic study of the Penicillium genus elucidates a diverse pangenome and 15 lateral gene transfer events.</title>
        <authorList>
            <person name="Petersen C."/>
            <person name="Sorensen T."/>
            <person name="Nielsen M.R."/>
            <person name="Sondergaard T.E."/>
            <person name="Sorensen J.L."/>
            <person name="Fitzpatrick D.A."/>
            <person name="Frisvad J.C."/>
            <person name="Nielsen K.L."/>
        </authorList>
    </citation>
    <scope>NUCLEOTIDE SEQUENCE</scope>
    <source>
        <strain evidence="1">IBT 17660</strain>
    </source>
</reference>